<evidence type="ECO:0000313" key="1">
    <source>
        <dbReference type="EMBL" id="JAH16838.1"/>
    </source>
</evidence>
<sequence>MNSLDSLDDAIKKLNSVRGIFVDCQDFSRIETAIRPTSQDLFVDMEPLA</sequence>
<protein>
    <submittedName>
        <fullName evidence="1">Uncharacterized protein</fullName>
    </submittedName>
</protein>
<dbReference type="AlphaFoldDB" id="A0A0E9QL69"/>
<organism evidence="1">
    <name type="scientific">Anguilla anguilla</name>
    <name type="common">European freshwater eel</name>
    <name type="synonym">Muraena anguilla</name>
    <dbReference type="NCBI Taxonomy" id="7936"/>
    <lineage>
        <taxon>Eukaryota</taxon>
        <taxon>Metazoa</taxon>
        <taxon>Chordata</taxon>
        <taxon>Craniata</taxon>
        <taxon>Vertebrata</taxon>
        <taxon>Euteleostomi</taxon>
        <taxon>Actinopterygii</taxon>
        <taxon>Neopterygii</taxon>
        <taxon>Teleostei</taxon>
        <taxon>Anguilliformes</taxon>
        <taxon>Anguillidae</taxon>
        <taxon>Anguilla</taxon>
    </lineage>
</organism>
<proteinExistence type="predicted"/>
<reference evidence="1" key="1">
    <citation type="submission" date="2014-11" db="EMBL/GenBank/DDBJ databases">
        <authorList>
            <person name="Amaro Gonzalez C."/>
        </authorList>
    </citation>
    <scope>NUCLEOTIDE SEQUENCE</scope>
</reference>
<reference evidence="1" key="2">
    <citation type="journal article" date="2015" name="Fish Shellfish Immunol.">
        <title>Early steps in the European eel (Anguilla anguilla)-Vibrio vulnificus interaction in the gills: Role of the RtxA13 toxin.</title>
        <authorList>
            <person name="Callol A."/>
            <person name="Pajuelo D."/>
            <person name="Ebbesson L."/>
            <person name="Teles M."/>
            <person name="MacKenzie S."/>
            <person name="Amaro C."/>
        </authorList>
    </citation>
    <scope>NUCLEOTIDE SEQUENCE</scope>
</reference>
<dbReference type="EMBL" id="GBXM01091739">
    <property type="protein sequence ID" value="JAH16838.1"/>
    <property type="molecule type" value="Transcribed_RNA"/>
</dbReference>
<dbReference type="EMBL" id="GBXM01087307">
    <property type="protein sequence ID" value="JAH21270.1"/>
    <property type="molecule type" value="Transcribed_RNA"/>
</dbReference>
<name>A0A0E9QL69_ANGAN</name>
<accession>A0A0E9QL69</accession>